<sequence>MSNSKNVFGYEKNSWMIWLNHNAGISEDKLEKKASLTAVFYSKNVPVEFRNPFPFRLLSAKPHQSGCGVTASQ</sequence>
<evidence type="ECO:0000313" key="2">
    <source>
        <dbReference type="Proteomes" id="UP001307168"/>
    </source>
</evidence>
<evidence type="ECO:0000313" key="1">
    <source>
        <dbReference type="EMBL" id="MEC0275717.1"/>
    </source>
</evidence>
<protein>
    <submittedName>
        <fullName evidence="1">Uncharacterized protein</fullName>
    </submittedName>
</protein>
<name>A0AAW9NKD8_9BACI</name>
<organism evidence="1 2">
    <name type="scientific">Peribacillus castrilensis</name>
    <dbReference type="NCBI Taxonomy" id="2897690"/>
    <lineage>
        <taxon>Bacteria</taxon>
        <taxon>Bacillati</taxon>
        <taxon>Bacillota</taxon>
        <taxon>Bacilli</taxon>
        <taxon>Bacillales</taxon>
        <taxon>Bacillaceae</taxon>
        <taxon>Peribacillus</taxon>
    </lineage>
</organism>
<proteinExistence type="predicted"/>
<dbReference type="EMBL" id="JARNBH010000026">
    <property type="protein sequence ID" value="MEC0275717.1"/>
    <property type="molecule type" value="Genomic_DNA"/>
</dbReference>
<gene>
    <name evidence="1" type="ORF">P4706_22020</name>
</gene>
<keyword evidence="2" id="KW-1185">Reference proteome</keyword>
<reference evidence="1 2" key="1">
    <citation type="submission" date="2023-03" db="EMBL/GenBank/DDBJ databases">
        <title>Bacillus Genome Sequencing.</title>
        <authorList>
            <person name="Dunlap C."/>
        </authorList>
    </citation>
    <scope>NUCLEOTIDE SEQUENCE [LARGE SCALE GENOMIC DNA]</scope>
    <source>
        <strain evidence="1 2">B-41290</strain>
    </source>
</reference>
<accession>A0AAW9NKD8</accession>
<dbReference type="RefSeq" id="WP_367407751.1">
    <property type="nucleotide sequence ID" value="NZ_JARNBH010000026.1"/>
</dbReference>
<dbReference type="AlphaFoldDB" id="A0AAW9NKD8"/>
<comment type="caution">
    <text evidence="1">The sequence shown here is derived from an EMBL/GenBank/DDBJ whole genome shotgun (WGS) entry which is preliminary data.</text>
</comment>
<dbReference type="Proteomes" id="UP001307168">
    <property type="component" value="Unassembled WGS sequence"/>
</dbReference>